<evidence type="ECO:0000313" key="7">
    <source>
        <dbReference type="EMBL" id="KAK7696460.1"/>
    </source>
</evidence>
<gene>
    <name evidence="7" type="ORF">QCA50_001117</name>
</gene>
<feature type="domain" description="PH" evidence="5">
    <location>
        <begin position="1021"/>
        <end position="1120"/>
    </location>
</feature>
<evidence type="ECO:0000313" key="8">
    <source>
        <dbReference type="Proteomes" id="UP001385951"/>
    </source>
</evidence>
<dbReference type="PROSITE" id="PS50003">
    <property type="entry name" value="PH_DOMAIN"/>
    <property type="match status" value="1"/>
</dbReference>
<dbReference type="PANTHER" id="PTHR47117">
    <property type="entry name" value="STAR-RELATED LIPID TRANSFER PROTEIN 9"/>
    <property type="match status" value="1"/>
</dbReference>
<dbReference type="Pfam" id="PF12423">
    <property type="entry name" value="KIF1B"/>
    <property type="match status" value="1"/>
</dbReference>
<dbReference type="SMART" id="SM00233">
    <property type="entry name" value="PH"/>
    <property type="match status" value="1"/>
</dbReference>
<dbReference type="InterPro" id="IPR049780">
    <property type="entry name" value="PH_KIFIA_KIFIB"/>
</dbReference>
<dbReference type="InterPro" id="IPR022164">
    <property type="entry name" value="Kinesin-like"/>
</dbReference>
<evidence type="ECO:0008006" key="9">
    <source>
        <dbReference type="Google" id="ProtNLM"/>
    </source>
</evidence>
<proteinExistence type="predicted"/>
<keyword evidence="2" id="KW-0067">ATP-binding</keyword>
<protein>
    <recommendedName>
        <fullName evidence="9">Kinesin-like protein</fullName>
    </recommendedName>
</protein>
<dbReference type="InterPro" id="IPR011993">
    <property type="entry name" value="PH-like_dom_sf"/>
</dbReference>
<dbReference type="PROSITE" id="PS50006">
    <property type="entry name" value="FHA_DOMAIN"/>
    <property type="match status" value="1"/>
</dbReference>
<evidence type="ECO:0000256" key="3">
    <source>
        <dbReference type="ARBA" id="ARBA00023175"/>
    </source>
</evidence>
<evidence type="ECO:0000256" key="4">
    <source>
        <dbReference type="SAM" id="MobiDB-lite"/>
    </source>
</evidence>
<dbReference type="Pfam" id="PF12473">
    <property type="entry name" value="DUF3694"/>
    <property type="match status" value="1"/>
</dbReference>
<organism evidence="7 8">
    <name type="scientific">Cerrena zonata</name>
    <dbReference type="NCBI Taxonomy" id="2478898"/>
    <lineage>
        <taxon>Eukaryota</taxon>
        <taxon>Fungi</taxon>
        <taxon>Dikarya</taxon>
        <taxon>Basidiomycota</taxon>
        <taxon>Agaricomycotina</taxon>
        <taxon>Agaricomycetes</taxon>
        <taxon>Polyporales</taxon>
        <taxon>Cerrenaceae</taxon>
        <taxon>Cerrena</taxon>
    </lineage>
</organism>
<evidence type="ECO:0000259" key="6">
    <source>
        <dbReference type="PROSITE" id="PS50006"/>
    </source>
</evidence>
<dbReference type="Gene3D" id="2.60.200.20">
    <property type="match status" value="1"/>
</dbReference>
<dbReference type="SUPFAM" id="SSF50729">
    <property type="entry name" value="PH domain-like"/>
    <property type="match status" value="1"/>
</dbReference>
<dbReference type="EMBL" id="JASBNA010000001">
    <property type="protein sequence ID" value="KAK7696460.1"/>
    <property type="molecule type" value="Genomic_DNA"/>
</dbReference>
<reference evidence="7 8" key="1">
    <citation type="submission" date="2022-09" db="EMBL/GenBank/DDBJ databases">
        <authorList>
            <person name="Palmer J.M."/>
        </authorList>
    </citation>
    <scope>NUCLEOTIDE SEQUENCE [LARGE SCALE GENOMIC DNA]</scope>
    <source>
        <strain evidence="7 8">DSM 7382</strain>
    </source>
</reference>
<evidence type="ECO:0000256" key="2">
    <source>
        <dbReference type="ARBA" id="ARBA00022840"/>
    </source>
</evidence>
<evidence type="ECO:0000256" key="1">
    <source>
        <dbReference type="ARBA" id="ARBA00022741"/>
    </source>
</evidence>
<evidence type="ECO:0000259" key="5">
    <source>
        <dbReference type="PROSITE" id="PS50003"/>
    </source>
</evidence>
<dbReference type="Proteomes" id="UP001385951">
    <property type="component" value="Unassembled WGS sequence"/>
</dbReference>
<name>A0AAW0H0G6_9APHY</name>
<dbReference type="AlphaFoldDB" id="A0AAW0H0G6"/>
<keyword evidence="1" id="KW-0547">Nucleotide-binding</keyword>
<keyword evidence="8" id="KW-1185">Reference proteome</keyword>
<keyword evidence="3" id="KW-0505">Motor protein</keyword>
<dbReference type="Gene3D" id="2.30.29.30">
    <property type="entry name" value="Pleckstrin-homology domain (PH domain)/Phosphotyrosine-binding domain (PTB)"/>
    <property type="match status" value="1"/>
</dbReference>
<sequence length="1122" mass="125645">MLRDLTSVVVWIQNEDPLMSECLIYQLKPGQTMVGRLDSEKPAAIRLSGESIVEEHCYFENADGKVTLHALPDAVTFLNGRQITPGQAYKLRTGFRIILGEHHVFRFNNPEEVRKQRDRAAARSNLSISATAADFAAAAEESTRPGSPTSSSVDLNDVDWNFAKREAAFARLGLDPALDNLPDEDLNKLFEKITRVKTLRDHNAKRPESSLSQADDIWSESGRPTASDGLTDDTSVDVVPSHDSPDIAGSLDSVQNQLENQRHEFEQRLQSISESAEAEDIKAEKDQMEFQLNLVKTRMKKLLDARARGEDISEELQFEPQIYTARQLRLIRKVLDKWRAHRAFSMAEVVLSNAVTVKEANVMSRELHKDVSYNFTIAAGGSLSAPSSAVDTMAALDQLGDVADPVLASTTQPCVAVKVVDKRNRAIYVWSLDRLQQQLQRMRNLTSYIDRPAYSQHFSTSEPFYNNPTPEYSFIGNALVSLAPLARRLSSTSTVPIFCRYTAEAIGSCRVELKIANVVLSPKHANSSSTSTRASSPVPGTVPPGSKLSFVLTVDTVKGLSHHDFAAAHLQVRLSSLMGPSTSAEEVYPSNAIEFDTHYLSDLKFRRSFSIAASSKVLTHLRQGYAPIEFFARLEPTYLERMERWDEMRDQKALPRPELSPTPETIPPSVQLMRRSENDFVTEQMHDVVAWLQICELAPTGDYTPVPVMSRGNIDPGCFTLHQGLQRRIVLTLSSNSGKQLPWTEVTKIRLGNIRLLDAKGRVHESSSKVLTTLPLMKDQQVEWKPDGSGLLTAHALWDSSVHDSILLNKVTAAHNRVLMQLEWLVDVESCADPVRFSMDVAVSIQFRDARPPSRFFSFIGSSKILPKMSTVFNVRLSPPLTRSPQELWRLDTSEKYVRGEETLGAWKPRGISVVEDYEKLVTMERRSADVQAIRVVLNAMGNRGPPSQSGSLIWKSEELSKKALDLWQKQFGHKGQIVLSQTPADSERTSLSSTSKTSVAASVQSLKFTSQSKVVPRTDNYTRRGHLLMLVDANENIWERRWFVLRRPYLHMYKHSDELEEVAVVQLSGVNVERSPDMEALLGKRFTFTLFTASNSYALSAPNQKDLQTWMANLDPTRVPS</sequence>
<feature type="region of interest" description="Disordered" evidence="4">
    <location>
        <begin position="201"/>
        <end position="250"/>
    </location>
</feature>
<feature type="domain" description="FHA" evidence="6">
    <location>
        <begin position="32"/>
        <end position="83"/>
    </location>
</feature>
<comment type="caution">
    <text evidence="7">The sequence shown here is derived from an EMBL/GenBank/DDBJ whole genome shotgun (WGS) entry which is preliminary data.</text>
</comment>
<dbReference type="SUPFAM" id="SSF49879">
    <property type="entry name" value="SMAD/FHA domain"/>
    <property type="match status" value="1"/>
</dbReference>
<dbReference type="CDD" id="cd01233">
    <property type="entry name" value="PH_KIFIA_KIFIB"/>
    <property type="match status" value="1"/>
</dbReference>
<dbReference type="Pfam" id="PF00498">
    <property type="entry name" value="FHA"/>
    <property type="match status" value="1"/>
</dbReference>
<accession>A0AAW0H0G6</accession>
<dbReference type="Pfam" id="PF00169">
    <property type="entry name" value="PH"/>
    <property type="match status" value="1"/>
</dbReference>
<dbReference type="GO" id="GO:0005524">
    <property type="term" value="F:ATP binding"/>
    <property type="evidence" value="ECO:0007669"/>
    <property type="project" value="UniProtKB-KW"/>
</dbReference>
<dbReference type="InterPro" id="IPR000253">
    <property type="entry name" value="FHA_dom"/>
</dbReference>
<dbReference type="InterPro" id="IPR022140">
    <property type="entry name" value="Kinesin-like_KIF1-typ"/>
</dbReference>
<dbReference type="InterPro" id="IPR001849">
    <property type="entry name" value="PH_domain"/>
</dbReference>
<dbReference type="InterPro" id="IPR008984">
    <property type="entry name" value="SMAD_FHA_dom_sf"/>
</dbReference>